<proteinExistence type="predicted"/>
<gene>
    <name evidence="6" type="ORF">LV35_04271</name>
</gene>
<evidence type="ECO:0000313" key="7">
    <source>
        <dbReference type="Proteomes" id="UP000076296"/>
    </source>
</evidence>
<feature type="compositionally biased region" description="Basic and acidic residues" evidence="4">
    <location>
        <begin position="123"/>
        <end position="149"/>
    </location>
</feature>
<evidence type="ECO:0000256" key="2">
    <source>
        <dbReference type="ARBA" id="ARBA00023125"/>
    </source>
</evidence>
<dbReference type="InterPro" id="IPR010998">
    <property type="entry name" value="Integrase_recombinase_N"/>
</dbReference>
<dbReference type="GO" id="GO:0015074">
    <property type="term" value="P:DNA integration"/>
    <property type="evidence" value="ECO:0007669"/>
    <property type="project" value="UniProtKB-KW"/>
</dbReference>
<dbReference type="InterPro" id="IPR044068">
    <property type="entry name" value="CB"/>
</dbReference>
<feature type="domain" description="Core-binding (CB)" evidence="5">
    <location>
        <begin position="48"/>
        <end position="123"/>
    </location>
</feature>
<dbReference type="AlphaFoldDB" id="A0AAJ0QS84"/>
<evidence type="ECO:0000313" key="6">
    <source>
        <dbReference type="EMBL" id="KZA06305.1"/>
    </source>
</evidence>
<dbReference type="InterPro" id="IPR004107">
    <property type="entry name" value="Integrase_SAM-like_N"/>
</dbReference>
<accession>A0AAJ0QS84</accession>
<name>A0AAJ0QS84_ACIBA</name>
<keyword evidence="1" id="KW-0229">DNA integration</keyword>
<keyword evidence="2 3" id="KW-0238">DNA-binding</keyword>
<comment type="caution">
    <text evidence="6">The sequence shown here is derived from an EMBL/GenBank/DDBJ whole genome shotgun (WGS) entry which is preliminary data.</text>
</comment>
<protein>
    <recommendedName>
        <fullName evidence="5">Core-binding (CB) domain-containing protein</fullName>
    </recommendedName>
</protein>
<dbReference type="Proteomes" id="UP000076296">
    <property type="component" value="Unassembled WGS sequence"/>
</dbReference>
<dbReference type="GO" id="GO:0003677">
    <property type="term" value="F:DNA binding"/>
    <property type="evidence" value="ECO:0007669"/>
    <property type="project" value="UniProtKB-UniRule"/>
</dbReference>
<dbReference type="SUPFAM" id="SSF56349">
    <property type="entry name" value="DNA breaking-rejoining enzymes"/>
    <property type="match status" value="1"/>
</dbReference>
<dbReference type="InterPro" id="IPR011010">
    <property type="entry name" value="DNA_brk_join_enz"/>
</dbReference>
<feature type="compositionally biased region" description="Basic residues" evidence="4">
    <location>
        <begin position="191"/>
        <end position="202"/>
    </location>
</feature>
<sequence>MLRAWYIDTAGKQRTKKFPNKKGAKRWADDQANKINTGTWVAPEVASETFATVAEKWYATKSNREATTKHGYRNILDTIVLPKWGKDSLASIDHESLQDWINELSTTSEYRTKGLRGLLGLQDHPDPPGDERGAEVCRANGEDHQEPRRGVGTAHQEEDLPAAVPHPRSATGVRRRDGTLRGPDPPAGVLRRPHQRSLRRQG</sequence>
<feature type="region of interest" description="Disordered" evidence="4">
    <location>
        <begin position="118"/>
        <end position="202"/>
    </location>
</feature>
<reference evidence="6 7" key="1">
    <citation type="submission" date="2016-01" db="EMBL/GenBank/DDBJ databases">
        <title>Draft sequences of Acinetobacter baumannii isolates from wounded military personnel.</title>
        <authorList>
            <person name="Arivett B.A."/>
            <person name="Fiester S.E."/>
            <person name="Ream D.C."/>
            <person name="Actis L.A."/>
        </authorList>
    </citation>
    <scope>NUCLEOTIDE SEQUENCE [LARGE SCALE GENOMIC DNA]</scope>
    <source>
        <strain evidence="6 7">AB2828</strain>
    </source>
</reference>
<dbReference type="Pfam" id="PF14659">
    <property type="entry name" value="Phage_int_SAM_3"/>
    <property type="match status" value="1"/>
</dbReference>
<dbReference type="PROSITE" id="PS51900">
    <property type="entry name" value="CB"/>
    <property type="match status" value="1"/>
</dbReference>
<evidence type="ECO:0000256" key="4">
    <source>
        <dbReference type="SAM" id="MobiDB-lite"/>
    </source>
</evidence>
<evidence type="ECO:0000256" key="3">
    <source>
        <dbReference type="PROSITE-ProRule" id="PRU01248"/>
    </source>
</evidence>
<dbReference type="Gene3D" id="1.10.150.130">
    <property type="match status" value="1"/>
</dbReference>
<evidence type="ECO:0000256" key="1">
    <source>
        <dbReference type="ARBA" id="ARBA00022908"/>
    </source>
</evidence>
<organism evidence="6 7">
    <name type="scientific">Acinetobacter baumannii</name>
    <dbReference type="NCBI Taxonomy" id="470"/>
    <lineage>
        <taxon>Bacteria</taxon>
        <taxon>Pseudomonadati</taxon>
        <taxon>Pseudomonadota</taxon>
        <taxon>Gammaproteobacteria</taxon>
        <taxon>Moraxellales</taxon>
        <taxon>Moraxellaceae</taxon>
        <taxon>Acinetobacter</taxon>
        <taxon>Acinetobacter calcoaceticus/baumannii complex</taxon>
    </lineage>
</organism>
<dbReference type="EMBL" id="LRDT01000104">
    <property type="protein sequence ID" value="KZA06305.1"/>
    <property type="molecule type" value="Genomic_DNA"/>
</dbReference>
<evidence type="ECO:0000259" key="5">
    <source>
        <dbReference type="PROSITE" id="PS51900"/>
    </source>
</evidence>